<proteinExistence type="predicted"/>
<evidence type="ECO:0000313" key="2">
    <source>
        <dbReference type="Proteomes" id="UP000824048"/>
    </source>
</evidence>
<comment type="caution">
    <text evidence="1">The sequence shown here is derived from an EMBL/GenBank/DDBJ whole genome shotgun (WGS) entry which is preliminary data.</text>
</comment>
<name>A0A9D2EQP1_9FIRM</name>
<sequence length="384" mass="42404">MITLYCATHDHRHSSLLADIMQGCHTNCPDPLAVLPLLQEENRMHTLACEMVLQRLTLGRVHLDADPCYLVEADGRRRPLACFDRTLQAALAVAAAAALPADHPLLPRLRQKIPGGRPVPACTGNLCLALTEDLCDADVWETLNRLDLPIDLAGDAPMVDRLRQALARGGRIPLEMGAHPAPYRLVRDGSDLTVLTWQDTLGDTEDGAMRVPGPGFEPVLFHWQDPDSWRTPDLDLLLDALPVPRVGSILPGLGTDYAIHDKRQQAFPARCFGRPAMTLLQLERHADGHWSALEGDPGDWEDYPTLFEAALKDAGTAERWVLVLDLGGDAPRSLQELSRCSLYFGFHLKRRTVTLTDGTNALRSFLKALARYARTDAGERSFVL</sequence>
<dbReference type="AlphaFoldDB" id="A0A9D2EQP1"/>
<reference evidence="1" key="1">
    <citation type="journal article" date="2021" name="PeerJ">
        <title>Extensive microbial diversity within the chicken gut microbiome revealed by metagenomics and culture.</title>
        <authorList>
            <person name="Gilroy R."/>
            <person name="Ravi A."/>
            <person name="Getino M."/>
            <person name="Pursley I."/>
            <person name="Horton D.L."/>
            <person name="Alikhan N.F."/>
            <person name="Baker D."/>
            <person name="Gharbi K."/>
            <person name="Hall N."/>
            <person name="Watson M."/>
            <person name="Adriaenssens E.M."/>
            <person name="Foster-Nyarko E."/>
            <person name="Jarju S."/>
            <person name="Secka A."/>
            <person name="Antonio M."/>
            <person name="Oren A."/>
            <person name="Chaudhuri R.R."/>
            <person name="La Ragione R."/>
            <person name="Hildebrand F."/>
            <person name="Pallen M.J."/>
        </authorList>
    </citation>
    <scope>NUCLEOTIDE SEQUENCE</scope>
    <source>
        <strain evidence="1">ChiSxjej1B13-11774</strain>
    </source>
</reference>
<reference evidence="1" key="2">
    <citation type="submission" date="2021-04" db="EMBL/GenBank/DDBJ databases">
        <authorList>
            <person name="Gilroy R."/>
        </authorList>
    </citation>
    <scope>NUCLEOTIDE SEQUENCE</scope>
    <source>
        <strain evidence="1">ChiSxjej1B13-11774</strain>
    </source>
</reference>
<organism evidence="1 2">
    <name type="scientific">Candidatus Gemmiger excrementigallinarum</name>
    <dbReference type="NCBI Taxonomy" id="2838609"/>
    <lineage>
        <taxon>Bacteria</taxon>
        <taxon>Bacillati</taxon>
        <taxon>Bacillota</taxon>
        <taxon>Clostridia</taxon>
        <taxon>Eubacteriales</taxon>
        <taxon>Gemmiger</taxon>
    </lineage>
</organism>
<evidence type="ECO:0000313" key="1">
    <source>
        <dbReference type="EMBL" id="HIZ41710.1"/>
    </source>
</evidence>
<protein>
    <submittedName>
        <fullName evidence="1">Uncharacterized protein</fullName>
    </submittedName>
</protein>
<gene>
    <name evidence="1" type="ORF">H9811_04000</name>
</gene>
<dbReference type="EMBL" id="DXBP01000029">
    <property type="protein sequence ID" value="HIZ41710.1"/>
    <property type="molecule type" value="Genomic_DNA"/>
</dbReference>
<dbReference type="Proteomes" id="UP000824048">
    <property type="component" value="Unassembled WGS sequence"/>
</dbReference>
<accession>A0A9D2EQP1</accession>